<evidence type="ECO:0000313" key="2">
    <source>
        <dbReference type="Proteomes" id="UP000768646"/>
    </source>
</evidence>
<name>A0ACB7CGJ3_9ASCO</name>
<comment type="caution">
    <text evidence="1">The sequence shown here is derived from an EMBL/GenBank/DDBJ whole genome shotgun (WGS) entry which is preliminary data.</text>
</comment>
<evidence type="ECO:0000313" key="1">
    <source>
        <dbReference type="EMBL" id="KAG4304129.1"/>
    </source>
</evidence>
<sequence length="162" mass="19140">MESVSVDALLKHNADQKVLVDRVLNVILHFEERVQCLVEKQDEIMEYIRSKENVFEKISQYEDIISIIRAIPEYTAKAAYLIQEVECLKKRMQYLHESCTQMYHQRQNLLEQWKKIKQKEQEHDATVLRAQYVPDGCNSTQPVIINIKHDASKVMQAHIEEQ</sequence>
<gene>
    <name evidence="1" type="ORF">PORY_002493</name>
</gene>
<dbReference type="EMBL" id="JABTEG010000011">
    <property type="protein sequence ID" value="KAG4304129.1"/>
    <property type="molecule type" value="Genomic_DNA"/>
</dbReference>
<dbReference type="Proteomes" id="UP000768646">
    <property type="component" value="Unassembled WGS sequence"/>
</dbReference>
<reference evidence="1 2" key="1">
    <citation type="journal article" date="2021" name="Commun. Biol.">
        <title>Genomic insights into the host specific adaptation of the Pneumocystis genus.</title>
        <authorList>
            <person name="Cisse O.H."/>
            <person name="Ma L."/>
            <person name="Dekker J.P."/>
            <person name="Khil P.P."/>
            <person name="Youn J.-H."/>
            <person name="Brenchley J.M."/>
            <person name="Blair R."/>
            <person name="Pahar B."/>
            <person name="Chabe M."/>
            <person name="Van Rompay K.K.A."/>
            <person name="Keesler R."/>
            <person name="Sukura A."/>
            <person name="Hirsch V."/>
            <person name="Kutty G."/>
            <person name="Liu Y."/>
            <person name="Peng L."/>
            <person name="Chen J."/>
            <person name="Song J."/>
            <person name="Weissenbacher-Lang C."/>
            <person name="Xu J."/>
            <person name="Upham N.S."/>
            <person name="Stajich J.E."/>
            <person name="Cuomo C.A."/>
            <person name="Cushion M.T."/>
            <person name="Kovacs J.A."/>
        </authorList>
    </citation>
    <scope>NUCLEOTIDE SEQUENCE [LARGE SCALE GENOMIC DNA]</scope>
    <source>
        <strain evidence="1 2">RABM</strain>
    </source>
</reference>
<proteinExistence type="predicted"/>
<organism evidence="1 2">
    <name type="scientific">Pneumocystis oryctolagi</name>
    <dbReference type="NCBI Taxonomy" id="42067"/>
    <lineage>
        <taxon>Eukaryota</taxon>
        <taxon>Fungi</taxon>
        <taxon>Dikarya</taxon>
        <taxon>Ascomycota</taxon>
        <taxon>Taphrinomycotina</taxon>
        <taxon>Pneumocystomycetes</taxon>
        <taxon>Pneumocystaceae</taxon>
        <taxon>Pneumocystis</taxon>
    </lineage>
</organism>
<accession>A0ACB7CGJ3</accession>
<protein>
    <submittedName>
        <fullName evidence="1">Uncharacterized protein</fullName>
    </submittedName>
</protein>
<keyword evidence="2" id="KW-1185">Reference proteome</keyword>